<dbReference type="Gene3D" id="3.50.30.60">
    <property type="entry name" value="LD-carboxypeptidase A C-terminal domain-like"/>
    <property type="match status" value="1"/>
</dbReference>
<dbReference type="InterPro" id="IPR003507">
    <property type="entry name" value="S66_fam"/>
</dbReference>
<evidence type="ECO:0000313" key="6">
    <source>
        <dbReference type="Proteomes" id="UP000217549"/>
    </source>
</evidence>
<dbReference type="InterPro" id="IPR027478">
    <property type="entry name" value="LdcA_N"/>
</dbReference>
<dbReference type="InterPro" id="IPR027461">
    <property type="entry name" value="Carboxypeptidase_A_C_sf"/>
</dbReference>
<dbReference type="EMBL" id="LT907978">
    <property type="protein sequence ID" value="SOB70915.1"/>
    <property type="molecule type" value="Genomic_DNA"/>
</dbReference>
<accession>A0A285PSA2</accession>
<dbReference type="PIRSF" id="PIRSF028757">
    <property type="entry name" value="LD-carboxypeptidase"/>
    <property type="match status" value="1"/>
</dbReference>
<dbReference type="RefSeq" id="WP_096238942.1">
    <property type="nucleotide sequence ID" value="NZ_LT907978.1"/>
</dbReference>
<dbReference type="Gene3D" id="3.40.50.10740">
    <property type="entry name" value="Class I glutamine amidotransferase-like"/>
    <property type="match status" value="1"/>
</dbReference>
<comment type="similarity">
    <text evidence="1">Belongs to the peptidase S66 family.</text>
</comment>
<keyword evidence="5" id="KW-0121">Carboxypeptidase</keyword>
<dbReference type="SUPFAM" id="SSF141986">
    <property type="entry name" value="LD-carboxypeptidase A C-terminal domain-like"/>
    <property type="match status" value="1"/>
</dbReference>
<proteinExistence type="inferred from homology"/>
<dbReference type="SUPFAM" id="SSF52317">
    <property type="entry name" value="Class I glutamine amidotransferase-like"/>
    <property type="match status" value="1"/>
</dbReference>
<protein>
    <submittedName>
        <fullName evidence="5">LD-carboxypeptidase A, C-terminal domain</fullName>
    </submittedName>
</protein>
<dbReference type="InterPro" id="IPR040921">
    <property type="entry name" value="Peptidase_S66C"/>
</dbReference>
<gene>
    <name evidence="5" type="ORF">EHLA_0138</name>
</gene>
<dbReference type="GO" id="GO:0004180">
    <property type="term" value="F:carboxypeptidase activity"/>
    <property type="evidence" value="ECO:0007669"/>
    <property type="project" value="UniProtKB-KW"/>
</dbReference>
<organism evidence="5 6">
    <name type="scientific">Anaerobutyricum hallii</name>
    <dbReference type="NCBI Taxonomy" id="39488"/>
    <lineage>
        <taxon>Bacteria</taxon>
        <taxon>Bacillati</taxon>
        <taxon>Bacillota</taxon>
        <taxon>Clostridia</taxon>
        <taxon>Lachnospirales</taxon>
        <taxon>Lachnospiraceae</taxon>
        <taxon>Anaerobutyricum</taxon>
    </lineage>
</organism>
<evidence type="ECO:0000256" key="1">
    <source>
        <dbReference type="ARBA" id="ARBA00010233"/>
    </source>
</evidence>
<dbReference type="AlphaFoldDB" id="A0A285PSA2"/>
<keyword evidence="6" id="KW-1185">Reference proteome</keyword>
<reference evidence="6" key="1">
    <citation type="submission" date="2017-09" db="EMBL/GenBank/DDBJ databases">
        <authorList>
            <person name="Shetty A S."/>
        </authorList>
    </citation>
    <scope>NUCLEOTIDE SEQUENCE [LARGE SCALE GENOMIC DNA]</scope>
</reference>
<dbReference type="Proteomes" id="UP000217549">
    <property type="component" value="Chromosome I"/>
</dbReference>
<evidence type="ECO:0000256" key="2">
    <source>
        <dbReference type="ARBA" id="ARBA00022801"/>
    </source>
</evidence>
<evidence type="ECO:0000313" key="5">
    <source>
        <dbReference type="EMBL" id="SOB70915.1"/>
    </source>
</evidence>
<feature type="domain" description="LD-carboxypeptidase N-terminal" evidence="3">
    <location>
        <begin position="13"/>
        <end position="135"/>
    </location>
</feature>
<keyword evidence="2" id="KW-0378">Hydrolase</keyword>
<dbReference type="Pfam" id="PF02016">
    <property type="entry name" value="Peptidase_S66"/>
    <property type="match status" value="1"/>
</dbReference>
<dbReference type="KEGG" id="ehl:EHLA_0138"/>
<name>A0A285PSA2_9FIRM</name>
<evidence type="ECO:0000259" key="4">
    <source>
        <dbReference type="Pfam" id="PF17676"/>
    </source>
</evidence>
<dbReference type="CDD" id="cd07062">
    <property type="entry name" value="Peptidase_S66_mccF_like"/>
    <property type="match status" value="1"/>
</dbReference>
<sequence length="355" mass="40043">MRYGKFLPEKGTIGFVAPSFGCNIEPYRSAFINAQKIWEQQGYGFSFGPNAYEGCGIGISNTPQKCAEEFNDWYAKEDVDVLISCGGGELMCEILPYIDFEKIRNSEPKWFLGYSDNTNLIFLLATLCDIAAIYGPCAAAFGMEPWHDSLKDAMGILKGNIKSVHNYEQWEKEGLKTEDNPLEPYNVTEKFQLRTWTAEKGLSIPDDISKNTDEIIQMEGRLLGGCLDCLSILCGTKFDQVEQFNEKYKEDGILWFLESCDLNPMGIRRALWQLDEAGWLKYTKGFLIGRPYCYGEDFFGMDQYTAVLGILSKYNVPVIMDVDIGHLPPMMPLVCGSKAKVKVEGNSIKIDMAYI</sequence>
<dbReference type="Pfam" id="PF17676">
    <property type="entry name" value="Peptidase_S66C"/>
    <property type="match status" value="1"/>
</dbReference>
<dbReference type="PANTHER" id="PTHR30237">
    <property type="entry name" value="MURAMOYLTETRAPEPTIDE CARBOXYPEPTIDASE"/>
    <property type="match status" value="1"/>
</dbReference>
<evidence type="ECO:0000259" key="3">
    <source>
        <dbReference type="Pfam" id="PF02016"/>
    </source>
</evidence>
<keyword evidence="5" id="KW-0645">Protease</keyword>
<dbReference type="InterPro" id="IPR040449">
    <property type="entry name" value="Peptidase_S66_N"/>
</dbReference>
<feature type="domain" description="LD-carboxypeptidase C-terminal" evidence="4">
    <location>
        <begin position="219"/>
        <end position="341"/>
    </location>
</feature>
<dbReference type="InterPro" id="IPR029062">
    <property type="entry name" value="Class_I_gatase-like"/>
</dbReference>